<feature type="transmembrane region" description="Helical" evidence="7">
    <location>
        <begin position="71"/>
        <end position="91"/>
    </location>
</feature>
<name>A0A2T7BGQ1_9BACT</name>
<dbReference type="Proteomes" id="UP000244450">
    <property type="component" value="Unassembled WGS sequence"/>
</dbReference>
<evidence type="ECO:0000256" key="1">
    <source>
        <dbReference type="ARBA" id="ARBA00004141"/>
    </source>
</evidence>
<dbReference type="AlphaFoldDB" id="A0A2T7BGQ1"/>
<dbReference type="InterPro" id="IPR003362">
    <property type="entry name" value="Bact_transf"/>
</dbReference>
<accession>A0A2T7BGQ1</accession>
<dbReference type="GO" id="GO:0016780">
    <property type="term" value="F:phosphotransferase activity, for other substituted phosphate groups"/>
    <property type="evidence" value="ECO:0007669"/>
    <property type="project" value="TreeGrafter"/>
</dbReference>
<evidence type="ECO:0000256" key="3">
    <source>
        <dbReference type="ARBA" id="ARBA00022679"/>
    </source>
</evidence>
<dbReference type="EMBL" id="QCYK01000002">
    <property type="protein sequence ID" value="PUZ25450.1"/>
    <property type="molecule type" value="Genomic_DNA"/>
</dbReference>
<comment type="similarity">
    <text evidence="2">Belongs to the bacterial sugar transferase family.</text>
</comment>
<dbReference type="SUPFAM" id="SSF51735">
    <property type="entry name" value="NAD(P)-binding Rossmann-fold domains"/>
    <property type="match status" value="1"/>
</dbReference>
<organism evidence="9 10">
    <name type="scientific">Chitinophaga parva</name>
    <dbReference type="NCBI Taxonomy" id="2169414"/>
    <lineage>
        <taxon>Bacteria</taxon>
        <taxon>Pseudomonadati</taxon>
        <taxon>Bacteroidota</taxon>
        <taxon>Chitinophagia</taxon>
        <taxon>Chitinophagales</taxon>
        <taxon>Chitinophagaceae</taxon>
        <taxon>Chitinophaga</taxon>
    </lineage>
</organism>
<evidence type="ECO:0000313" key="10">
    <source>
        <dbReference type="Proteomes" id="UP000244450"/>
    </source>
</evidence>
<dbReference type="Pfam" id="PF02397">
    <property type="entry name" value="Bac_transf"/>
    <property type="match status" value="1"/>
</dbReference>
<feature type="domain" description="Bacterial sugar transferase" evidence="8">
    <location>
        <begin position="264"/>
        <end position="447"/>
    </location>
</feature>
<evidence type="ECO:0000256" key="5">
    <source>
        <dbReference type="ARBA" id="ARBA00022989"/>
    </source>
</evidence>
<feature type="transmembrane region" description="Helical" evidence="7">
    <location>
        <begin position="103"/>
        <end position="121"/>
    </location>
</feature>
<dbReference type="PANTHER" id="PTHR30576:SF0">
    <property type="entry name" value="UNDECAPRENYL-PHOSPHATE N-ACETYLGALACTOSAMINYL 1-PHOSPHATE TRANSFERASE-RELATED"/>
    <property type="match status" value="1"/>
</dbReference>
<gene>
    <name evidence="9" type="ORF">DCC81_14260</name>
</gene>
<dbReference type="NCBIfam" id="TIGR03023">
    <property type="entry name" value="WcaJ_sugtrans"/>
    <property type="match status" value="1"/>
</dbReference>
<comment type="caution">
    <text evidence="9">The sequence shown here is derived from an EMBL/GenBank/DDBJ whole genome shotgun (WGS) entry which is preliminary data.</text>
</comment>
<evidence type="ECO:0000256" key="2">
    <source>
        <dbReference type="ARBA" id="ARBA00006464"/>
    </source>
</evidence>
<dbReference type="PANTHER" id="PTHR30576">
    <property type="entry name" value="COLANIC BIOSYNTHESIS UDP-GLUCOSE LIPID CARRIER TRANSFERASE"/>
    <property type="match status" value="1"/>
</dbReference>
<dbReference type="OrthoDB" id="9808602at2"/>
<keyword evidence="4 7" id="KW-0812">Transmembrane</keyword>
<feature type="transmembrane region" description="Helical" evidence="7">
    <location>
        <begin position="38"/>
        <end position="59"/>
    </location>
</feature>
<keyword evidence="6 7" id="KW-0472">Membrane</keyword>
<evidence type="ECO:0000256" key="7">
    <source>
        <dbReference type="SAM" id="Phobius"/>
    </source>
</evidence>
<dbReference type="NCBIfam" id="TIGR03025">
    <property type="entry name" value="EPS_sugtrans"/>
    <property type="match status" value="1"/>
</dbReference>
<feature type="transmembrane region" description="Helical" evidence="7">
    <location>
        <begin position="269"/>
        <end position="290"/>
    </location>
</feature>
<keyword evidence="3 9" id="KW-0808">Transferase</keyword>
<dbReference type="InterPro" id="IPR036291">
    <property type="entry name" value="NAD(P)-bd_dom_sf"/>
</dbReference>
<sequence length="454" mass="52295">MKHANQFLRQFIDHAVLAVAFVLTQRHIADGDSLHLNLLLFLFSACTWTITGTSVHLYQDYHKSGTYASEFVAILKTVLLHLCVFTFLFFYCFKNYPHARTFTILYSANIFVGVLVIKYLVKKTVLRLQARKQHARKVLIVGAGEMAMNFFEAIRANDQLGYHCVGFVDDREMPASHYLGKLSELNSILEANEVDDVIVALPETDGAKTAHIITESERAAKKVKIIPDVHRYLELKGNMNLLGNFPVVDIRPTPLDDPGRQRLKRAFDVAFSLFMFTAFSWLFLLIAVLIKLTSRGPVLFRQERWGLRNKKITCYKFRSMVHRALGENSGAGHTLRNDSRVTRIGRFLRKTNLDELPQFYNVLIGEMSFVGPRPHVTSQHKEYRETVEHYMLRQMVKPGITGWAQVNGCRGHASRIRERVDLDIWYIEHYSFWLDCQIIFQTAINMIKGDENAY</sequence>
<dbReference type="Pfam" id="PF13727">
    <property type="entry name" value="CoA_binding_3"/>
    <property type="match status" value="1"/>
</dbReference>
<dbReference type="GO" id="GO:0016020">
    <property type="term" value="C:membrane"/>
    <property type="evidence" value="ECO:0007669"/>
    <property type="project" value="UniProtKB-SubCell"/>
</dbReference>
<keyword evidence="5 7" id="KW-1133">Transmembrane helix</keyword>
<protein>
    <submittedName>
        <fullName evidence="9">Undecaprenyl-phosphate glucose phosphotransferase</fullName>
    </submittedName>
</protein>
<evidence type="ECO:0000256" key="6">
    <source>
        <dbReference type="ARBA" id="ARBA00023136"/>
    </source>
</evidence>
<proteinExistence type="inferred from homology"/>
<dbReference type="InterPro" id="IPR017475">
    <property type="entry name" value="EPS_sugar_tfrase"/>
</dbReference>
<comment type="subcellular location">
    <subcellularLocation>
        <location evidence="1">Membrane</location>
        <topology evidence="1">Multi-pass membrane protein</topology>
    </subcellularLocation>
</comment>
<dbReference type="InterPro" id="IPR017473">
    <property type="entry name" value="Undecaprenyl-P_gluc_Ptfrase"/>
</dbReference>
<reference evidence="9 10" key="1">
    <citation type="submission" date="2018-04" db="EMBL/GenBank/DDBJ databases">
        <title>Chitinophaga fuyangensis sp. nov., isolated from soil in a chemical factory.</title>
        <authorList>
            <person name="Chen K."/>
        </authorList>
    </citation>
    <scope>NUCLEOTIDE SEQUENCE [LARGE SCALE GENOMIC DNA]</scope>
    <source>
        <strain evidence="9 10">LY-1</strain>
    </source>
</reference>
<keyword evidence="10" id="KW-1185">Reference proteome</keyword>
<dbReference type="RefSeq" id="WP_108687289.1">
    <property type="nucleotide sequence ID" value="NZ_QCYK01000002.1"/>
</dbReference>
<dbReference type="Gene3D" id="3.40.50.720">
    <property type="entry name" value="NAD(P)-binding Rossmann-like Domain"/>
    <property type="match status" value="1"/>
</dbReference>
<evidence type="ECO:0000259" key="8">
    <source>
        <dbReference type="Pfam" id="PF02397"/>
    </source>
</evidence>
<evidence type="ECO:0000313" key="9">
    <source>
        <dbReference type="EMBL" id="PUZ25450.1"/>
    </source>
</evidence>
<evidence type="ECO:0000256" key="4">
    <source>
        <dbReference type="ARBA" id="ARBA00022692"/>
    </source>
</evidence>